<dbReference type="Gene3D" id="3.30.450.80">
    <property type="entry name" value="Transcription factor LuxR-like, autoinducer-binding domain"/>
    <property type="match status" value="1"/>
</dbReference>
<evidence type="ECO:0000256" key="1">
    <source>
        <dbReference type="ARBA" id="ARBA00023015"/>
    </source>
</evidence>
<dbReference type="Pfam" id="PF00196">
    <property type="entry name" value="GerE"/>
    <property type="match status" value="1"/>
</dbReference>
<name>A0ABR9B8C9_9RHOO</name>
<dbReference type="SUPFAM" id="SSF46894">
    <property type="entry name" value="C-terminal effector domain of the bipartite response regulators"/>
    <property type="match status" value="1"/>
</dbReference>
<dbReference type="PROSITE" id="PS50043">
    <property type="entry name" value="HTH_LUXR_2"/>
    <property type="match status" value="1"/>
</dbReference>
<reference evidence="6" key="1">
    <citation type="submission" date="2023-07" db="EMBL/GenBank/DDBJ databases">
        <title>Thauera sp. CAU 1555 isolated from sand of Yaerae Beach.</title>
        <authorList>
            <person name="Kim W."/>
        </authorList>
    </citation>
    <scope>NUCLEOTIDE SEQUENCE [LARGE SCALE GENOMIC DNA]</scope>
    <source>
        <strain evidence="6">CAU 1555</strain>
    </source>
</reference>
<dbReference type="EMBL" id="JACYTO010000001">
    <property type="protein sequence ID" value="MBD8502497.1"/>
    <property type="molecule type" value="Genomic_DNA"/>
</dbReference>
<keyword evidence="1" id="KW-0805">Transcription regulation</keyword>
<dbReference type="InterPro" id="IPR000792">
    <property type="entry name" value="Tscrpt_reg_LuxR_C"/>
</dbReference>
<dbReference type="InterPro" id="IPR016032">
    <property type="entry name" value="Sig_transdc_resp-reg_C-effctor"/>
</dbReference>
<dbReference type="PRINTS" id="PR00038">
    <property type="entry name" value="HTHLUXR"/>
</dbReference>
<keyword evidence="2" id="KW-0238">DNA-binding</keyword>
<dbReference type="PANTHER" id="PTHR44688:SF16">
    <property type="entry name" value="DNA-BINDING TRANSCRIPTIONAL ACTIVATOR DEVR_DOSR"/>
    <property type="match status" value="1"/>
</dbReference>
<keyword evidence="3" id="KW-0804">Transcription</keyword>
<proteinExistence type="predicted"/>
<evidence type="ECO:0000259" key="4">
    <source>
        <dbReference type="PROSITE" id="PS50043"/>
    </source>
</evidence>
<dbReference type="InterPro" id="IPR036693">
    <property type="entry name" value="TF_LuxR_autoind-bd_dom_sf"/>
</dbReference>
<organism evidence="5 6">
    <name type="scientific">Thauera sedimentorum</name>
    <dbReference type="NCBI Taxonomy" id="2767595"/>
    <lineage>
        <taxon>Bacteria</taxon>
        <taxon>Pseudomonadati</taxon>
        <taxon>Pseudomonadota</taxon>
        <taxon>Betaproteobacteria</taxon>
        <taxon>Rhodocyclales</taxon>
        <taxon>Zoogloeaceae</taxon>
        <taxon>Thauera</taxon>
    </lineage>
</organism>
<evidence type="ECO:0000313" key="5">
    <source>
        <dbReference type="EMBL" id="MBD8502497.1"/>
    </source>
</evidence>
<evidence type="ECO:0000256" key="3">
    <source>
        <dbReference type="ARBA" id="ARBA00023163"/>
    </source>
</evidence>
<gene>
    <name evidence="5" type="ORF">IFO67_06335</name>
</gene>
<keyword evidence="6" id="KW-1185">Reference proteome</keyword>
<feature type="domain" description="HTH luxR-type" evidence="4">
    <location>
        <begin position="202"/>
        <end position="267"/>
    </location>
</feature>
<comment type="caution">
    <text evidence="5">The sequence shown here is derived from an EMBL/GenBank/DDBJ whole genome shotgun (WGS) entry which is preliminary data.</text>
</comment>
<dbReference type="PANTHER" id="PTHR44688">
    <property type="entry name" value="DNA-BINDING TRANSCRIPTIONAL ACTIVATOR DEVR_DOSR"/>
    <property type="match status" value="1"/>
</dbReference>
<dbReference type="CDD" id="cd06170">
    <property type="entry name" value="LuxR_C_like"/>
    <property type="match status" value="1"/>
</dbReference>
<dbReference type="SUPFAM" id="SSF75516">
    <property type="entry name" value="Pheromone-binding domain of LuxR-like quorum-sensing transcription factors"/>
    <property type="match status" value="1"/>
</dbReference>
<accession>A0ABR9B8C9</accession>
<evidence type="ECO:0000313" key="6">
    <source>
        <dbReference type="Proteomes" id="UP000603602"/>
    </source>
</evidence>
<dbReference type="Pfam" id="PF03472">
    <property type="entry name" value="Autoind_bind"/>
    <property type="match status" value="1"/>
</dbReference>
<dbReference type="SMART" id="SM00421">
    <property type="entry name" value="HTH_LUXR"/>
    <property type="match status" value="1"/>
</dbReference>
<protein>
    <submittedName>
        <fullName evidence="5">LuxR family transcriptional regulator</fullName>
    </submittedName>
</protein>
<sequence>MWAALLGVRPGAGILRRMHFRLAGMCQRHSYTLPFMQRPDLGSIIEKLQTAQSGNEVLERLIEGFADLGVAGVVHCAAGSQTPLIQGSSLMCTWAQHYEGAGYLPHDPVVLELLRTGTFKLWHADHPAETFSTLQRRIFGEVAEHGLRSGMSVPIYLGSQMHVLGLFAAEELPHDHEVLARLNYVALLAHERVNALSQTGRKDALFSALSPRERDCLNWTKEGLTAAEIACKLNLSERTVIHHLQGAKARLGARNLPHAVARAIAEGELLL</sequence>
<dbReference type="Gene3D" id="1.10.10.10">
    <property type="entry name" value="Winged helix-like DNA-binding domain superfamily/Winged helix DNA-binding domain"/>
    <property type="match status" value="1"/>
</dbReference>
<dbReference type="InterPro" id="IPR005143">
    <property type="entry name" value="TF_LuxR_autoind-bd_dom"/>
</dbReference>
<dbReference type="InterPro" id="IPR036388">
    <property type="entry name" value="WH-like_DNA-bd_sf"/>
</dbReference>
<evidence type="ECO:0000256" key="2">
    <source>
        <dbReference type="ARBA" id="ARBA00023125"/>
    </source>
</evidence>
<dbReference type="Proteomes" id="UP000603602">
    <property type="component" value="Unassembled WGS sequence"/>
</dbReference>